<protein>
    <submittedName>
        <fullName evidence="9">FtsX-like permease family protein</fullName>
    </submittedName>
</protein>
<feature type="region of interest" description="Disordered" evidence="6">
    <location>
        <begin position="151"/>
        <end position="184"/>
    </location>
</feature>
<feature type="transmembrane region" description="Helical" evidence="7">
    <location>
        <begin position="333"/>
        <end position="360"/>
    </location>
</feature>
<evidence type="ECO:0000256" key="2">
    <source>
        <dbReference type="ARBA" id="ARBA00022475"/>
    </source>
</evidence>
<dbReference type="PANTHER" id="PTHR30287:SF2">
    <property type="entry name" value="BLL1001 PROTEIN"/>
    <property type="match status" value="1"/>
</dbReference>
<feature type="transmembrane region" description="Helical" evidence="7">
    <location>
        <begin position="802"/>
        <end position="829"/>
    </location>
</feature>
<comment type="subcellular location">
    <subcellularLocation>
        <location evidence="1">Cell membrane</location>
        <topology evidence="1">Multi-pass membrane protein</topology>
    </subcellularLocation>
</comment>
<dbReference type="Pfam" id="PF02687">
    <property type="entry name" value="FtsX"/>
    <property type="match status" value="2"/>
</dbReference>
<feature type="transmembrane region" description="Helical" evidence="7">
    <location>
        <begin position="430"/>
        <end position="451"/>
    </location>
</feature>
<dbReference type="InterPro" id="IPR038766">
    <property type="entry name" value="Membrane_comp_ABC_pdt"/>
</dbReference>
<keyword evidence="5 7" id="KW-0472">Membrane</keyword>
<organism evidence="9 10">
    <name type="scientific">Cellulomonas chengniuliangii</name>
    <dbReference type="NCBI Taxonomy" id="2968084"/>
    <lineage>
        <taxon>Bacteria</taxon>
        <taxon>Bacillati</taxon>
        <taxon>Actinomycetota</taxon>
        <taxon>Actinomycetes</taxon>
        <taxon>Micrococcales</taxon>
        <taxon>Cellulomonadaceae</taxon>
        <taxon>Cellulomonas</taxon>
    </lineage>
</organism>
<dbReference type="RefSeq" id="WP_227570730.1">
    <property type="nucleotide sequence ID" value="NZ_CP101988.1"/>
</dbReference>
<dbReference type="InterPro" id="IPR003838">
    <property type="entry name" value="ABC3_permease_C"/>
</dbReference>
<dbReference type="Proteomes" id="UP001316189">
    <property type="component" value="Chromosome"/>
</dbReference>
<keyword evidence="4 7" id="KW-1133">Transmembrane helix</keyword>
<evidence type="ECO:0000256" key="5">
    <source>
        <dbReference type="ARBA" id="ARBA00023136"/>
    </source>
</evidence>
<keyword evidence="10" id="KW-1185">Reference proteome</keyword>
<feature type="domain" description="ABC3 transporter permease C-terminal" evidence="8">
    <location>
        <begin position="760"/>
        <end position="877"/>
    </location>
</feature>
<sequence length="884" mass="89699">MRRSVGRLAAGGIAIAIGTAFVAATLLAGAVMTRASYDAITASLARADLVTYVAFPETIDRVAELPAVEAVHPATTSGVELHHGSLQIWANATPRAPHRDLEVQTLVEGSLPAGSGEIALPGPMAERLKVSIGDEIEAPYTVWVASDAVTPEGSTTGEALPPTSAEPTTTRGEAAHDSAEEEGDWESASIVLRVVGLLDDPLGAYTDGGGAAVISVEDTEAFTGMSLADMSIGADALIVLAPGADVRQASAEISAISESAVLTKDEAAEFRISKTGADGKVVTQVVLAFAAVALIVAALVISNTFQVLVAQRTRTLALLRCVGAGKRQLRSSVLIEATLLGGISSIVGIVSGTLLAQVALTVLRSSTDTPLPATVSISPSVVLAPLIVGTAITVLAALMPARAATRVAPIAALRPADTPMVTSRSSRVRLVLASLLVVGGVTGLGLGLTLGTDDPGLGLALGLLGGAASFVGFLLGSVFWVPRVVSATGRLLSLTGSSAKLAAANTGRNPRRTAATSTALLIGVTLVAMMSTGAASARSTLAGTLDSQYPVDVLIATPGQQDGGTTALPSTVEATLRQMDDVADTVPVHSITVEMGQAGSTTTEDGAGWAGLRAIDAADANRVMRTSPSADQLRDGAVVMNTSVASRFGVSEGDMVPVAQANVGGLSSWSPLVVQLEVVVADIKSSGFLVTRSTFAELVPDPVGPDELWVRLADVNDAGAAFPRIQDALLDQSVMITGAAAERAQFQQVIDTLLAVVVGLLGVAVVIAIVGVANTLSLSVLERRRESATLRAIGLSRRQLRLTLAIEGVLIAGVGAVLGAVLGLLYGWAGSAIVLGTLGDVSLDVPWRDMGIVVVVALAAGLLASVLPGRSAARTSPVAALAVD</sequence>
<dbReference type="PANTHER" id="PTHR30287">
    <property type="entry name" value="MEMBRANE COMPONENT OF PREDICTED ABC SUPERFAMILY METABOLITE UPTAKE TRANSPORTER"/>
    <property type="match status" value="1"/>
</dbReference>
<evidence type="ECO:0000259" key="8">
    <source>
        <dbReference type="Pfam" id="PF02687"/>
    </source>
</evidence>
<evidence type="ECO:0000256" key="6">
    <source>
        <dbReference type="SAM" id="MobiDB-lite"/>
    </source>
</evidence>
<evidence type="ECO:0000256" key="7">
    <source>
        <dbReference type="SAM" id="Phobius"/>
    </source>
</evidence>
<reference evidence="9 10" key="1">
    <citation type="submission" date="2022-07" db="EMBL/GenBank/DDBJ databases">
        <title>Novel species in genus cellulomonas.</title>
        <authorList>
            <person name="Ye L."/>
        </authorList>
    </citation>
    <scope>NUCLEOTIDE SEQUENCE [LARGE SCALE GENOMIC DNA]</scope>
    <source>
        <strain evidence="10">zg-Y338</strain>
    </source>
</reference>
<evidence type="ECO:0000256" key="1">
    <source>
        <dbReference type="ARBA" id="ARBA00004651"/>
    </source>
</evidence>
<feature type="domain" description="ABC3 transporter permease C-terminal" evidence="8">
    <location>
        <begin position="288"/>
        <end position="407"/>
    </location>
</feature>
<feature type="transmembrane region" description="Helical" evidence="7">
    <location>
        <begin position="380"/>
        <end position="399"/>
    </location>
</feature>
<feature type="transmembrane region" description="Helical" evidence="7">
    <location>
        <begin position="285"/>
        <end position="310"/>
    </location>
</feature>
<evidence type="ECO:0000256" key="3">
    <source>
        <dbReference type="ARBA" id="ARBA00022692"/>
    </source>
</evidence>
<keyword evidence="2" id="KW-1003">Cell membrane</keyword>
<feature type="transmembrane region" description="Helical" evidence="7">
    <location>
        <begin position="518"/>
        <end position="537"/>
    </location>
</feature>
<feature type="transmembrane region" description="Helical" evidence="7">
    <location>
        <begin position="457"/>
        <end position="481"/>
    </location>
</feature>
<feature type="transmembrane region" description="Helical" evidence="7">
    <location>
        <begin position="753"/>
        <end position="781"/>
    </location>
</feature>
<dbReference type="EMBL" id="CP101988">
    <property type="protein sequence ID" value="UUI74554.1"/>
    <property type="molecule type" value="Genomic_DNA"/>
</dbReference>
<evidence type="ECO:0000256" key="4">
    <source>
        <dbReference type="ARBA" id="ARBA00022989"/>
    </source>
</evidence>
<evidence type="ECO:0000313" key="9">
    <source>
        <dbReference type="EMBL" id="UUI74554.1"/>
    </source>
</evidence>
<accession>A0ABY5KVU0</accession>
<feature type="transmembrane region" description="Helical" evidence="7">
    <location>
        <begin position="849"/>
        <end position="867"/>
    </location>
</feature>
<proteinExistence type="predicted"/>
<evidence type="ECO:0000313" key="10">
    <source>
        <dbReference type="Proteomes" id="UP001316189"/>
    </source>
</evidence>
<name>A0ABY5KVU0_9CELL</name>
<keyword evidence="3 7" id="KW-0812">Transmembrane</keyword>
<gene>
    <name evidence="9" type="ORF">NP064_12210</name>
</gene>